<accession>A0A5E6RFL6</accession>
<evidence type="ECO:0000313" key="1">
    <source>
        <dbReference type="EMBL" id="VVM67457.1"/>
    </source>
</evidence>
<protein>
    <submittedName>
        <fullName evidence="1">Uncharacterized protein</fullName>
    </submittedName>
</protein>
<gene>
    <name evidence="1" type="ORF">PS662_01625</name>
</gene>
<dbReference type="EMBL" id="CABVHK010000004">
    <property type="protein sequence ID" value="VVM67457.1"/>
    <property type="molecule type" value="Genomic_DNA"/>
</dbReference>
<organism evidence="1 2">
    <name type="scientific">Pseudomonas fluorescens</name>
    <dbReference type="NCBI Taxonomy" id="294"/>
    <lineage>
        <taxon>Bacteria</taxon>
        <taxon>Pseudomonadati</taxon>
        <taxon>Pseudomonadota</taxon>
        <taxon>Gammaproteobacteria</taxon>
        <taxon>Pseudomonadales</taxon>
        <taxon>Pseudomonadaceae</taxon>
        <taxon>Pseudomonas</taxon>
    </lineage>
</organism>
<dbReference type="AlphaFoldDB" id="A0A5E6RFL6"/>
<proteinExistence type="predicted"/>
<sequence length="57" mass="6247">MKIKGLLGYSVPLFILFLLLLTVQLSEPPESAGVKACRLYAGCIAIRADVPIFLNLR</sequence>
<evidence type="ECO:0000313" key="2">
    <source>
        <dbReference type="Proteomes" id="UP000326953"/>
    </source>
</evidence>
<name>A0A5E6RFL6_PSEFL</name>
<reference evidence="1 2" key="1">
    <citation type="submission" date="2019-09" db="EMBL/GenBank/DDBJ databases">
        <authorList>
            <person name="Chandra G."/>
            <person name="Truman W A."/>
        </authorList>
    </citation>
    <scope>NUCLEOTIDE SEQUENCE [LARGE SCALE GENOMIC DNA]</scope>
    <source>
        <strain evidence="1">PS662</strain>
    </source>
</reference>
<dbReference type="Proteomes" id="UP000326953">
    <property type="component" value="Unassembled WGS sequence"/>
</dbReference>